<dbReference type="GO" id="GO:0046873">
    <property type="term" value="F:metal ion transmembrane transporter activity"/>
    <property type="evidence" value="ECO:0007669"/>
    <property type="project" value="InterPro"/>
</dbReference>
<keyword evidence="4 5" id="KW-0472">Membrane</keyword>
<evidence type="ECO:0000256" key="5">
    <source>
        <dbReference type="SAM" id="Phobius"/>
    </source>
</evidence>
<dbReference type="Pfam" id="PF02535">
    <property type="entry name" value="Zip"/>
    <property type="match status" value="1"/>
</dbReference>
<dbReference type="GO" id="GO:0016020">
    <property type="term" value="C:membrane"/>
    <property type="evidence" value="ECO:0007669"/>
    <property type="project" value="UniProtKB-SubCell"/>
</dbReference>
<evidence type="ECO:0000313" key="6">
    <source>
        <dbReference type="EMBL" id="EEO28916.1"/>
    </source>
</evidence>
<accession>C3X6T0</accession>
<reference evidence="6" key="1">
    <citation type="submission" date="2011-10" db="EMBL/GenBank/DDBJ databases">
        <title>The Genome Sequence of Oxalobacter formigenes HOxBLS.</title>
        <authorList>
            <consortium name="The Broad Institute Genome Sequencing Platform"/>
            <person name="Earl A."/>
            <person name="Ward D."/>
            <person name="Feldgarden M."/>
            <person name="Gevers D."/>
            <person name="Allison M.J."/>
            <person name="Humphrey S."/>
            <person name="Young S.K."/>
            <person name="Zeng Q."/>
            <person name="Gargeya S."/>
            <person name="Fitzgerald M."/>
            <person name="Haas B."/>
            <person name="Abouelleil A."/>
            <person name="Alvarado L."/>
            <person name="Arachchi H.M."/>
            <person name="Berlin A."/>
            <person name="Brown A."/>
            <person name="Chapman S.B."/>
            <person name="Chen Z."/>
            <person name="Dunbar C."/>
            <person name="Freedman E."/>
            <person name="Gearin G."/>
            <person name="Goldberg J."/>
            <person name="Griggs A."/>
            <person name="Gujja S."/>
            <person name="Heiman D."/>
            <person name="Howarth C."/>
            <person name="Larson L."/>
            <person name="Lui A."/>
            <person name="MacDonald P.J.P."/>
            <person name="Montmayeur A."/>
            <person name="Murphy C."/>
            <person name="Neiman D."/>
            <person name="Pearson M."/>
            <person name="Priest M."/>
            <person name="Roberts A."/>
            <person name="Saif S."/>
            <person name="Shea T."/>
            <person name="Shenoy N."/>
            <person name="Sisk P."/>
            <person name="Stolte C."/>
            <person name="Sykes S."/>
            <person name="Wortman J."/>
            <person name="Nusbaum C."/>
            <person name="Birren B."/>
        </authorList>
    </citation>
    <scope>NUCLEOTIDE SEQUENCE [LARGE SCALE GENOMIC DNA]</scope>
    <source>
        <strain evidence="6">HOxBLS</strain>
    </source>
</reference>
<dbReference type="InterPro" id="IPR003689">
    <property type="entry name" value="ZIP"/>
</dbReference>
<feature type="transmembrane region" description="Helical" evidence="5">
    <location>
        <begin position="165"/>
        <end position="186"/>
    </location>
</feature>
<sequence>MFCIGATSVTLAAALSFSVLARMIELMISLSVGMMLSTSLLHALPEAFEMQAKPEHLFLTLLIGLLAFFLLEKFSILRHSHHHEGDGHHHEKGFDRHEAGSAGWMILIGHGFHSITDGILISAAFLTNPYLGLITSLAILAHEIPQQVGDFIVMLNAGFSRKRAFFYSLSNTVTSMSGALIGYYTLGRAQELIPYVLTLASAGFIYIALSDLMPQMQRRSTIRETIPQIVLVAAGIAIIFAITHSLHHSH</sequence>
<protein>
    <recommendedName>
        <fullName evidence="8">ZIP family metal transporter</fullName>
    </recommendedName>
</protein>
<dbReference type="EMBL" id="ACDP02000005">
    <property type="protein sequence ID" value="EEO28916.1"/>
    <property type="molecule type" value="Genomic_DNA"/>
</dbReference>
<proteinExistence type="predicted"/>
<feature type="transmembrane region" description="Helical" evidence="5">
    <location>
        <begin position="229"/>
        <end position="247"/>
    </location>
</feature>
<dbReference type="Proteomes" id="UP000003973">
    <property type="component" value="Unassembled WGS sequence"/>
</dbReference>
<comment type="caution">
    <text evidence="6">The sequence shown here is derived from an EMBL/GenBank/DDBJ whole genome shotgun (WGS) entry which is preliminary data.</text>
</comment>
<comment type="subcellular location">
    <subcellularLocation>
        <location evidence="1">Membrane</location>
        <topology evidence="1">Multi-pass membrane protein</topology>
    </subcellularLocation>
</comment>
<name>C3X6T0_9BURK</name>
<dbReference type="HOGENOM" id="CLU_015114_0_5_4"/>
<keyword evidence="2 5" id="KW-0812">Transmembrane</keyword>
<gene>
    <name evidence="6" type="ORF">OFAG_02069</name>
</gene>
<keyword evidence="7" id="KW-1185">Reference proteome</keyword>
<dbReference type="AlphaFoldDB" id="C3X6T0"/>
<organism evidence="6 7">
    <name type="scientific">Oxalobacter paraformigenes</name>
    <dbReference type="NCBI Taxonomy" id="556268"/>
    <lineage>
        <taxon>Bacteria</taxon>
        <taxon>Pseudomonadati</taxon>
        <taxon>Pseudomonadota</taxon>
        <taxon>Betaproteobacteria</taxon>
        <taxon>Burkholderiales</taxon>
        <taxon>Oxalobacteraceae</taxon>
        <taxon>Oxalobacter</taxon>
    </lineage>
</organism>
<evidence type="ECO:0000256" key="2">
    <source>
        <dbReference type="ARBA" id="ARBA00022692"/>
    </source>
</evidence>
<dbReference type="PANTHER" id="PTHR16950:SF16">
    <property type="entry name" value="ZINC TRANSPORTER ZIP13"/>
    <property type="match status" value="1"/>
</dbReference>
<dbReference type="PANTHER" id="PTHR16950">
    <property type="entry name" value="ZINC TRANSPORTER SLC39A7 HISTIDINE-RICH MEMBRANE PROTEIN KE4"/>
    <property type="match status" value="1"/>
</dbReference>
<evidence type="ECO:0000313" key="7">
    <source>
        <dbReference type="Proteomes" id="UP000003973"/>
    </source>
</evidence>
<feature type="transmembrane region" description="Helical" evidence="5">
    <location>
        <begin position="192"/>
        <end position="209"/>
    </location>
</feature>
<evidence type="ECO:0000256" key="3">
    <source>
        <dbReference type="ARBA" id="ARBA00022989"/>
    </source>
</evidence>
<evidence type="ECO:0008006" key="8">
    <source>
        <dbReference type="Google" id="ProtNLM"/>
    </source>
</evidence>
<evidence type="ECO:0000256" key="4">
    <source>
        <dbReference type="ARBA" id="ARBA00023136"/>
    </source>
</evidence>
<dbReference type="RefSeq" id="WP_005878925.1">
    <property type="nucleotide sequence ID" value="NZ_CABMNL010000001.1"/>
</dbReference>
<feature type="transmembrane region" description="Helical" evidence="5">
    <location>
        <begin position="56"/>
        <end position="76"/>
    </location>
</feature>
<evidence type="ECO:0000256" key="1">
    <source>
        <dbReference type="ARBA" id="ARBA00004141"/>
    </source>
</evidence>
<keyword evidence="3 5" id="KW-1133">Transmembrane helix</keyword>
<dbReference type="eggNOG" id="COG0428">
    <property type="taxonomic scope" value="Bacteria"/>
</dbReference>